<dbReference type="PANTHER" id="PTHR31920:SF135">
    <property type="entry name" value="B3 DOMAIN-CONTAINING PROTEIN OS03G0621600-RELATED"/>
    <property type="match status" value="1"/>
</dbReference>
<protein>
    <recommendedName>
        <fullName evidence="6">TF-B3 domain-containing protein</fullName>
    </recommendedName>
</protein>
<dbReference type="PANTHER" id="PTHR31920">
    <property type="entry name" value="B3 DOMAIN-CONTAINING"/>
    <property type="match status" value="1"/>
</dbReference>
<dbReference type="PROSITE" id="PS50863">
    <property type="entry name" value="B3"/>
    <property type="match status" value="2"/>
</dbReference>
<comment type="caution">
    <text evidence="7">The sequence shown here is derived from an EMBL/GenBank/DDBJ whole genome shotgun (WGS) entry which is preliminary data.</text>
</comment>
<dbReference type="SMART" id="SM01019">
    <property type="entry name" value="B3"/>
    <property type="match status" value="2"/>
</dbReference>
<keyword evidence="2" id="KW-0805">Transcription regulation</keyword>
<proteinExistence type="predicted"/>
<dbReference type="SUPFAM" id="SSF101936">
    <property type="entry name" value="DNA-binding pseudobarrel domain"/>
    <property type="match status" value="2"/>
</dbReference>
<dbReference type="GO" id="GO:0005634">
    <property type="term" value="C:nucleus"/>
    <property type="evidence" value="ECO:0007669"/>
    <property type="project" value="UniProtKB-SubCell"/>
</dbReference>
<dbReference type="OrthoDB" id="1666376at2759"/>
<evidence type="ECO:0000313" key="7">
    <source>
        <dbReference type="EMBL" id="RWR74203.1"/>
    </source>
</evidence>
<organism evidence="7 8">
    <name type="scientific">Cinnamomum micranthum f. kanehirae</name>
    <dbReference type="NCBI Taxonomy" id="337451"/>
    <lineage>
        <taxon>Eukaryota</taxon>
        <taxon>Viridiplantae</taxon>
        <taxon>Streptophyta</taxon>
        <taxon>Embryophyta</taxon>
        <taxon>Tracheophyta</taxon>
        <taxon>Spermatophyta</taxon>
        <taxon>Magnoliopsida</taxon>
        <taxon>Magnoliidae</taxon>
        <taxon>Laurales</taxon>
        <taxon>Lauraceae</taxon>
        <taxon>Cinnamomum</taxon>
    </lineage>
</organism>
<name>A0A3S3MI81_9MAGN</name>
<evidence type="ECO:0000256" key="2">
    <source>
        <dbReference type="ARBA" id="ARBA00023015"/>
    </source>
</evidence>
<evidence type="ECO:0000256" key="5">
    <source>
        <dbReference type="ARBA" id="ARBA00023242"/>
    </source>
</evidence>
<dbReference type="Pfam" id="PF02362">
    <property type="entry name" value="B3"/>
    <property type="match status" value="2"/>
</dbReference>
<dbReference type="InterPro" id="IPR015300">
    <property type="entry name" value="DNA-bd_pseudobarrel_sf"/>
</dbReference>
<keyword evidence="8" id="KW-1185">Reference proteome</keyword>
<dbReference type="CDD" id="cd10017">
    <property type="entry name" value="B3_DNA"/>
    <property type="match status" value="2"/>
</dbReference>
<keyword evidence="4" id="KW-0804">Transcription</keyword>
<evidence type="ECO:0000256" key="1">
    <source>
        <dbReference type="ARBA" id="ARBA00004123"/>
    </source>
</evidence>
<comment type="subcellular location">
    <subcellularLocation>
        <location evidence="1">Nucleus</location>
    </subcellularLocation>
</comment>
<dbReference type="InterPro" id="IPR050655">
    <property type="entry name" value="Plant_B3_domain"/>
</dbReference>
<dbReference type="GO" id="GO:0003677">
    <property type="term" value="F:DNA binding"/>
    <property type="evidence" value="ECO:0007669"/>
    <property type="project" value="UniProtKB-KW"/>
</dbReference>
<keyword evidence="5" id="KW-0539">Nucleus</keyword>
<evidence type="ECO:0000256" key="4">
    <source>
        <dbReference type="ARBA" id="ARBA00023163"/>
    </source>
</evidence>
<evidence type="ECO:0000313" key="8">
    <source>
        <dbReference type="Proteomes" id="UP000283530"/>
    </source>
</evidence>
<dbReference type="Proteomes" id="UP000283530">
    <property type="component" value="Unassembled WGS sequence"/>
</dbReference>
<reference evidence="7 8" key="1">
    <citation type="journal article" date="2019" name="Nat. Plants">
        <title>Stout camphor tree genome fills gaps in understanding of flowering plant genome evolution.</title>
        <authorList>
            <person name="Chaw S.M."/>
            <person name="Liu Y.C."/>
            <person name="Wu Y.W."/>
            <person name="Wang H.Y."/>
            <person name="Lin C.I."/>
            <person name="Wu C.S."/>
            <person name="Ke H.M."/>
            <person name="Chang L.Y."/>
            <person name="Hsu C.Y."/>
            <person name="Yang H.T."/>
            <person name="Sudianto E."/>
            <person name="Hsu M.H."/>
            <person name="Wu K.P."/>
            <person name="Wang L.N."/>
            <person name="Leebens-Mack J.H."/>
            <person name="Tsai I.J."/>
        </authorList>
    </citation>
    <scope>NUCLEOTIDE SEQUENCE [LARGE SCALE GENOMIC DNA]</scope>
    <source>
        <strain evidence="8">cv. Chaw 1501</strain>
        <tissue evidence="7">Young leaves</tissue>
    </source>
</reference>
<sequence length="389" mass="44774">MVINRIAFHIQLPGPMLIFNITTVPTECWMKNIPSEFRKASQNQQNDHYKPGSSLWRAKVCLQASTLLIFLFSVVRDISYFLHLSSPEDYLSSPQMKKEVFIDIGISDCKNLPFYLSPSIQMARQSEQVSVRIPCFFKILLGDFTEKIRIPPAFTKNLNGKVINESILRCPNGKVWPVKVKQDAGHLFFHKGWQDFVKDNSLEAGEFLVFRYDENSGFDVQIFGKSGCEKLGSLLHNKVQKRHKFISVCQCRYTYRPVVSAKESGGNSLLKERTAVGVRTKRVFNGNACPLKLKHPHFTARWKLRKPYTVLIPTSFMKEHNLGKKHTRFFRDPSGKLWPVNIIHSCNRSDFGSGWHDFRVGNNLGEGDRCIFEFMEGDVIQVHIIRDEK</sequence>
<evidence type="ECO:0000256" key="3">
    <source>
        <dbReference type="ARBA" id="ARBA00023125"/>
    </source>
</evidence>
<dbReference type="AlphaFoldDB" id="A0A3S3MI81"/>
<dbReference type="EMBL" id="QPKB01000001">
    <property type="protein sequence ID" value="RWR74203.1"/>
    <property type="molecule type" value="Genomic_DNA"/>
</dbReference>
<keyword evidence="3" id="KW-0238">DNA-binding</keyword>
<dbReference type="InterPro" id="IPR003340">
    <property type="entry name" value="B3_DNA-bd"/>
</dbReference>
<dbReference type="Gene3D" id="2.40.330.10">
    <property type="entry name" value="DNA-binding pseudobarrel domain"/>
    <property type="match status" value="2"/>
</dbReference>
<feature type="domain" description="TF-B3" evidence="6">
    <location>
        <begin position="295"/>
        <end position="388"/>
    </location>
</feature>
<accession>A0A3S3MI81</accession>
<gene>
    <name evidence="7" type="ORF">CKAN_00252200</name>
</gene>
<feature type="domain" description="TF-B3" evidence="6">
    <location>
        <begin position="133"/>
        <end position="226"/>
    </location>
</feature>
<dbReference type="STRING" id="337451.A0A3S3MI81"/>
<evidence type="ECO:0000259" key="6">
    <source>
        <dbReference type="PROSITE" id="PS50863"/>
    </source>
</evidence>